<dbReference type="AlphaFoldDB" id="C5DFR2"/>
<organism evidence="9 10">
    <name type="scientific">Lachancea thermotolerans (strain ATCC 56472 / CBS 6340 / NRRL Y-8284)</name>
    <name type="common">Yeast</name>
    <name type="synonym">Kluyveromyces thermotolerans</name>
    <dbReference type="NCBI Taxonomy" id="559295"/>
    <lineage>
        <taxon>Eukaryota</taxon>
        <taxon>Fungi</taxon>
        <taxon>Dikarya</taxon>
        <taxon>Ascomycota</taxon>
        <taxon>Saccharomycotina</taxon>
        <taxon>Saccharomycetes</taxon>
        <taxon>Saccharomycetales</taxon>
        <taxon>Saccharomycetaceae</taxon>
        <taxon>Lachancea</taxon>
    </lineage>
</organism>
<dbReference type="STRING" id="559295.C5DFR2"/>
<reference evidence="9 10" key="1">
    <citation type="journal article" date="2009" name="Genome Res.">
        <title>Comparative genomics of protoploid Saccharomycetaceae.</title>
        <authorList>
            <consortium name="The Genolevures Consortium"/>
            <person name="Souciet J.-L."/>
            <person name="Dujon B."/>
            <person name="Gaillardin C."/>
            <person name="Johnston M."/>
            <person name="Baret P.V."/>
            <person name="Cliften P."/>
            <person name="Sherman D.J."/>
            <person name="Weissenbach J."/>
            <person name="Westhof E."/>
            <person name="Wincker P."/>
            <person name="Jubin C."/>
            <person name="Poulain J."/>
            <person name="Barbe V."/>
            <person name="Segurens B."/>
            <person name="Artiguenave F."/>
            <person name="Anthouard V."/>
            <person name="Vacherie B."/>
            <person name="Val M.-E."/>
            <person name="Fulton R.S."/>
            <person name="Minx P."/>
            <person name="Wilson R."/>
            <person name="Durrens P."/>
            <person name="Jean G."/>
            <person name="Marck C."/>
            <person name="Martin T."/>
            <person name="Nikolski M."/>
            <person name="Rolland T."/>
            <person name="Seret M.-L."/>
            <person name="Casaregola S."/>
            <person name="Despons L."/>
            <person name="Fairhead C."/>
            <person name="Fischer G."/>
            <person name="Lafontaine I."/>
            <person name="Leh V."/>
            <person name="Lemaire M."/>
            <person name="de Montigny J."/>
            <person name="Neuveglise C."/>
            <person name="Thierry A."/>
            <person name="Blanc-Lenfle I."/>
            <person name="Bleykasten C."/>
            <person name="Diffels J."/>
            <person name="Fritsch E."/>
            <person name="Frangeul L."/>
            <person name="Goeffon A."/>
            <person name="Jauniaux N."/>
            <person name="Kachouri-Lafond R."/>
            <person name="Payen C."/>
            <person name="Potier S."/>
            <person name="Pribylova L."/>
            <person name="Ozanne C."/>
            <person name="Richard G.-F."/>
            <person name="Sacerdot C."/>
            <person name="Straub M.-L."/>
            <person name="Talla E."/>
        </authorList>
    </citation>
    <scope>NUCLEOTIDE SEQUENCE [LARGE SCALE GENOMIC DNA]</scope>
    <source>
        <strain evidence="10">ATCC 56472 / CBS 6340 / NRRL Y-8284</strain>
    </source>
</reference>
<dbReference type="InParanoid" id="C5DFR2"/>
<comment type="similarity">
    <text evidence="2 7">Belongs to the glycosyl hydrolase 47 family.</text>
</comment>
<proteinExistence type="inferred from homology"/>
<dbReference type="GO" id="GO:0016020">
    <property type="term" value="C:membrane"/>
    <property type="evidence" value="ECO:0007669"/>
    <property type="project" value="InterPro"/>
</dbReference>
<comment type="subcellular location">
    <subcellularLocation>
        <location evidence="1">Endoplasmic reticulum</location>
    </subcellularLocation>
</comment>
<keyword evidence="7" id="KW-0378">Hydrolase</keyword>
<dbReference type="OMA" id="EAHPMWL"/>
<comment type="cofactor">
    <cofactor evidence="6">
        <name>Ca(2+)</name>
        <dbReference type="ChEBI" id="CHEBI:29108"/>
    </cofactor>
</comment>
<feature type="chain" id="PRO_5002950451" description="alpha-1,2-Mannosidase" evidence="8">
    <location>
        <begin position="24"/>
        <end position="812"/>
    </location>
</feature>
<dbReference type="GeneID" id="8295704"/>
<dbReference type="InterPro" id="IPR044674">
    <property type="entry name" value="EDEM1/2/3"/>
</dbReference>
<dbReference type="PRINTS" id="PR00747">
    <property type="entry name" value="GLYHDRLASE47"/>
</dbReference>
<evidence type="ECO:0000256" key="6">
    <source>
        <dbReference type="PIRSR" id="PIRSR601382-2"/>
    </source>
</evidence>
<evidence type="ECO:0000256" key="2">
    <source>
        <dbReference type="ARBA" id="ARBA00007658"/>
    </source>
</evidence>
<dbReference type="PANTHER" id="PTHR45679:SF5">
    <property type="entry name" value="ER DEGRADATION-ENHANCING ALPHA-MANNOSIDASE-LIKE PROTEIN 1"/>
    <property type="match status" value="1"/>
</dbReference>
<dbReference type="SUPFAM" id="SSF48225">
    <property type="entry name" value="Seven-hairpin glycosidases"/>
    <property type="match status" value="1"/>
</dbReference>
<dbReference type="Proteomes" id="UP000002036">
    <property type="component" value="Chromosome D"/>
</dbReference>
<evidence type="ECO:0000313" key="9">
    <source>
        <dbReference type="EMBL" id="CAR23017.1"/>
    </source>
</evidence>
<dbReference type="InterPro" id="IPR036026">
    <property type="entry name" value="Seven-hairpin_glycosidases"/>
</dbReference>
<gene>
    <name evidence="9" type="ordered locus">KLTH0D17226g</name>
</gene>
<feature type="active site" description="Proton donor" evidence="5">
    <location>
        <position position="136"/>
    </location>
</feature>
<evidence type="ECO:0000256" key="3">
    <source>
        <dbReference type="ARBA" id="ARBA00022824"/>
    </source>
</evidence>
<evidence type="ECO:0000313" key="10">
    <source>
        <dbReference type="Proteomes" id="UP000002036"/>
    </source>
</evidence>
<dbReference type="GO" id="GO:1904380">
    <property type="term" value="P:endoplasmic reticulum mannose trimming"/>
    <property type="evidence" value="ECO:0007669"/>
    <property type="project" value="InterPro"/>
</dbReference>
<evidence type="ECO:0000256" key="4">
    <source>
        <dbReference type="ARBA" id="ARBA00023180"/>
    </source>
</evidence>
<dbReference type="EMBL" id="CU928168">
    <property type="protein sequence ID" value="CAR23017.1"/>
    <property type="molecule type" value="Genomic_DNA"/>
</dbReference>
<feature type="active site" description="Proton donor" evidence="5">
    <location>
        <position position="373"/>
    </location>
</feature>
<evidence type="ECO:0000256" key="1">
    <source>
        <dbReference type="ARBA" id="ARBA00004240"/>
    </source>
</evidence>
<dbReference type="GO" id="GO:0004571">
    <property type="term" value="F:mannosyl-oligosaccharide 1,2-alpha-mannosidase activity"/>
    <property type="evidence" value="ECO:0007669"/>
    <property type="project" value="InterPro"/>
</dbReference>
<dbReference type="Pfam" id="PF01532">
    <property type="entry name" value="Glyco_hydro_47"/>
    <property type="match status" value="1"/>
</dbReference>
<keyword evidence="8" id="KW-0732">Signal</keyword>
<dbReference type="InterPro" id="IPR001382">
    <property type="entry name" value="Glyco_hydro_47"/>
</dbReference>
<keyword evidence="10" id="KW-1185">Reference proteome</keyword>
<name>C5DFR2_LACTC</name>
<dbReference type="Gene3D" id="1.50.10.10">
    <property type="match status" value="1"/>
</dbReference>
<feature type="binding site" evidence="6">
    <location>
        <position position="489"/>
    </location>
    <ligand>
        <name>Ca(2+)</name>
        <dbReference type="ChEBI" id="CHEBI:29108"/>
    </ligand>
</feature>
<dbReference type="PANTHER" id="PTHR45679">
    <property type="entry name" value="ER DEGRADATION-ENHANCING ALPHA-MANNOSIDASE-LIKE PROTEIN 2"/>
    <property type="match status" value="1"/>
</dbReference>
<evidence type="ECO:0000256" key="8">
    <source>
        <dbReference type="SAM" id="SignalP"/>
    </source>
</evidence>
<keyword evidence="4" id="KW-0325">Glycoprotein</keyword>
<keyword evidence="6" id="KW-0479">Metal-binding</keyword>
<dbReference type="InterPro" id="IPR012341">
    <property type="entry name" value="6hp_glycosidase-like_sf"/>
</dbReference>
<dbReference type="HOGENOM" id="CLU_003818_5_3_1"/>
<dbReference type="OrthoDB" id="8118055at2759"/>
<dbReference type="EC" id="3.2.1.-" evidence="7"/>
<accession>C5DFR2</accession>
<evidence type="ECO:0000256" key="5">
    <source>
        <dbReference type="PIRSR" id="PIRSR601382-1"/>
    </source>
</evidence>
<evidence type="ECO:0000256" key="7">
    <source>
        <dbReference type="RuleBase" id="RU361193"/>
    </source>
</evidence>
<keyword evidence="7" id="KW-0326">Glycosidase</keyword>
<dbReference type="RefSeq" id="XP_002553455.1">
    <property type="nucleotide sequence ID" value="XM_002553409.1"/>
</dbReference>
<sequence>MVSLRLLLLTLAALLGTSGVCAGHRFQQFSFCEEELRYYRDETEQLFRHAYNHYMELAYPFDEVYPIQCRARTRNFEDPLDHPTNDVLGNFSASLVDSLTTLAVLGDVSAFRSAVELVEQDLQPEFSIDSTVQVFETTIRILGGLISAHLYATDPTKKVYLGSDYNGILLQRAQKLADRLLPAYLTQTGIPLPRINLAHGLRGVPAEFQQENNAAAMACPMLEFTMLSYLTHDDKYKNAARYAFDAVWSLRSKIDLLPMSFSPHDGTPYNKFTGTGASIDSFYEYALKGAILFNDEELWNTWEASYYALRKHSRSDWFYANIDVNGGQLVLPWIDSLSAFFPGLQVLAGDLEDARIKHLMFLKLWNTYGALPERWEFQLPDSTDATSREISSVPLPWYPLRPEFVESTYFLYRATQDVFYLKVAWTILEDLKKSYKAPCGFAGLQNVVSGERQDRMETFVLSETLKYLYLIFDTHNELHSDSSNIIFSTEAHPLWLRASDIAAYEARQGLNDSHCDMIASSKEPSKKKSLIARIFSILMPSVCPKTQQRLPILHSGYFSAKSGERLERPSSAPICANTRSSSVDFLRSNMLSEFPRLFEIEHRYNEMLLKPNRLLNRTQMELNPKFYEMWSGWDRAEIYGRMCTCLATATTESYEMVFSKSLSDPKQPEARSIRQVPLSNGTSMHTIELATLAEVRLRVEMLSPGALDIYGQWIDPSLFKNASRDNGLFENIFDEPGADSVDDQDSDATIVNKFYRATAVDGMMLPHNGVVRLRKSPTFGPDIISDGLLGYNNKRMLLLGGVPVINLVVDET</sequence>
<keyword evidence="6" id="KW-0106">Calcium</keyword>
<feature type="signal peptide" evidence="8">
    <location>
        <begin position="1"/>
        <end position="23"/>
    </location>
</feature>
<dbReference type="FunCoup" id="C5DFR2">
    <property type="interactions" value="550"/>
</dbReference>
<dbReference type="GO" id="GO:0036503">
    <property type="term" value="P:ERAD pathway"/>
    <property type="evidence" value="ECO:0007669"/>
    <property type="project" value="UniProtKB-ARBA"/>
</dbReference>
<feature type="active site" evidence="5">
    <location>
        <position position="280"/>
    </location>
</feature>
<dbReference type="GO" id="GO:0005975">
    <property type="term" value="P:carbohydrate metabolic process"/>
    <property type="evidence" value="ECO:0007669"/>
    <property type="project" value="InterPro"/>
</dbReference>
<protein>
    <recommendedName>
        <fullName evidence="7">alpha-1,2-Mannosidase</fullName>
        <ecNumber evidence="7">3.2.1.-</ecNumber>
    </recommendedName>
</protein>
<feature type="active site" evidence="5">
    <location>
        <position position="403"/>
    </location>
</feature>
<dbReference type="eggNOG" id="KOG2429">
    <property type="taxonomic scope" value="Eukaryota"/>
</dbReference>
<dbReference type="GO" id="GO:0005509">
    <property type="term" value="F:calcium ion binding"/>
    <property type="evidence" value="ECO:0007669"/>
    <property type="project" value="InterPro"/>
</dbReference>
<dbReference type="KEGG" id="lth:KLTH0D17226g"/>
<keyword evidence="3" id="KW-0256">Endoplasmic reticulum</keyword>
<dbReference type="GO" id="GO:0044322">
    <property type="term" value="C:endoplasmic reticulum quality control compartment"/>
    <property type="evidence" value="ECO:0007669"/>
    <property type="project" value="GOC"/>
</dbReference>